<evidence type="ECO:0000313" key="2">
    <source>
        <dbReference type="EMBL" id="MDW6003843.1"/>
    </source>
</evidence>
<keyword evidence="1" id="KW-0175">Coiled coil</keyword>
<dbReference type="Proteomes" id="UP001283366">
    <property type="component" value="Unassembled WGS sequence"/>
</dbReference>
<evidence type="ECO:0000313" key="3">
    <source>
        <dbReference type="EMBL" id="SMR99362.1"/>
    </source>
</evidence>
<organism evidence="3 4">
    <name type="scientific">Vibrio mangrovi</name>
    <dbReference type="NCBI Taxonomy" id="474394"/>
    <lineage>
        <taxon>Bacteria</taxon>
        <taxon>Pseudomonadati</taxon>
        <taxon>Pseudomonadota</taxon>
        <taxon>Gammaproteobacteria</taxon>
        <taxon>Vibrionales</taxon>
        <taxon>Vibrionaceae</taxon>
        <taxon>Vibrio</taxon>
    </lineage>
</organism>
<dbReference type="OrthoDB" id="5902143at2"/>
<keyword evidence="5" id="KW-1185">Reference proteome</keyword>
<dbReference type="EMBL" id="JAWRCO010000001">
    <property type="protein sequence ID" value="MDW6003843.1"/>
    <property type="molecule type" value="Genomic_DNA"/>
</dbReference>
<dbReference type="AlphaFoldDB" id="A0A1Y6IS84"/>
<protein>
    <submittedName>
        <fullName evidence="3">Uncharacterized protein</fullName>
    </submittedName>
</protein>
<evidence type="ECO:0000256" key="1">
    <source>
        <dbReference type="SAM" id="Coils"/>
    </source>
</evidence>
<evidence type="ECO:0000313" key="5">
    <source>
        <dbReference type="Proteomes" id="UP001283366"/>
    </source>
</evidence>
<reference evidence="3 4" key="1">
    <citation type="submission" date="2017-05" db="EMBL/GenBank/DDBJ databases">
        <authorList>
            <person name="Song R."/>
            <person name="Chenine A.L."/>
            <person name="Ruprecht R.M."/>
        </authorList>
    </citation>
    <scope>NUCLEOTIDE SEQUENCE [LARGE SCALE GENOMIC DNA]</scope>
    <source>
        <strain evidence="3 4">CECT 7927</strain>
    </source>
</reference>
<evidence type="ECO:0000313" key="4">
    <source>
        <dbReference type="Proteomes" id="UP000196125"/>
    </source>
</evidence>
<accession>A0A1Y6IS84</accession>
<dbReference type="RefSeq" id="WP_159457377.1">
    <property type="nucleotide sequence ID" value="NZ_AP024883.1"/>
</dbReference>
<name>A0A1Y6IS84_9VIBR</name>
<proteinExistence type="predicted"/>
<dbReference type="Proteomes" id="UP000196125">
    <property type="component" value="Unassembled WGS sequence"/>
</dbReference>
<reference evidence="2 5" key="2">
    <citation type="submission" date="2023-11" db="EMBL/GenBank/DDBJ databases">
        <title>Plant-associative lifestyle of Vibrio porteresiae and its evolutionary dynamics.</title>
        <authorList>
            <person name="Rameshkumar N."/>
            <person name="Kirti K."/>
        </authorList>
    </citation>
    <scope>NUCLEOTIDE SEQUENCE [LARGE SCALE GENOMIC DNA]</scope>
    <source>
        <strain evidence="2 5">MSSRF38</strain>
    </source>
</reference>
<feature type="coiled-coil region" evidence="1">
    <location>
        <begin position="22"/>
        <end position="49"/>
    </location>
</feature>
<gene>
    <name evidence="2" type="ORF">SBX37_13380</name>
    <name evidence="3" type="ORF">VIM7927_00587</name>
</gene>
<dbReference type="EMBL" id="FXXI01000001">
    <property type="protein sequence ID" value="SMR99362.1"/>
    <property type="molecule type" value="Genomic_DNA"/>
</dbReference>
<sequence>MNTETQAQKQVVEGLRTISDNFQKAADHLRNVEKNCREAAEKLQQTVRQMA</sequence>